<comment type="caution">
    <text evidence="2">The sequence shown here is derived from an EMBL/GenBank/DDBJ whole genome shotgun (WGS) entry which is preliminary data.</text>
</comment>
<name>A0A922AHB3_CARIL</name>
<organism evidence="2 3">
    <name type="scientific">Carya illinoinensis</name>
    <name type="common">Pecan</name>
    <dbReference type="NCBI Taxonomy" id="32201"/>
    <lineage>
        <taxon>Eukaryota</taxon>
        <taxon>Viridiplantae</taxon>
        <taxon>Streptophyta</taxon>
        <taxon>Embryophyta</taxon>
        <taxon>Tracheophyta</taxon>
        <taxon>Spermatophyta</taxon>
        <taxon>Magnoliopsida</taxon>
        <taxon>eudicotyledons</taxon>
        <taxon>Gunneridae</taxon>
        <taxon>Pentapetalae</taxon>
        <taxon>rosids</taxon>
        <taxon>fabids</taxon>
        <taxon>Fagales</taxon>
        <taxon>Juglandaceae</taxon>
        <taxon>Carya</taxon>
    </lineage>
</organism>
<evidence type="ECO:0000313" key="3">
    <source>
        <dbReference type="Proteomes" id="UP000811246"/>
    </source>
</evidence>
<feature type="compositionally biased region" description="Polar residues" evidence="1">
    <location>
        <begin position="158"/>
        <end position="168"/>
    </location>
</feature>
<dbReference type="EMBL" id="CM031837">
    <property type="protein sequence ID" value="KAG6681307.1"/>
    <property type="molecule type" value="Genomic_DNA"/>
</dbReference>
<proteinExistence type="predicted"/>
<gene>
    <name evidence="2" type="ORF">I3842_13G087200</name>
</gene>
<evidence type="ECO:0000256" key="1">
    <source>
        <dbReference type="SAM" id="MobiDB-lite"/>
    </source>
</evidence>
<reference evidence="2" key="1">
    <citation type="submission" date="2021-01" db="EMBL/GenBank/DDBJ databases">
        <authorList>
            <person name="Lovell J.T."/>
            <person name="Bentley N."/>
            <person name="Bhattarai G."/>
            <person name="Jenkins J.W."/>
            <person name="Sreedasyam A."/>
            <person name="Alarcon Y."/>
            <person name="Bock C."/>
            <person name="Boston L."/>
            <person name="Carlson J."/>
            <person name="Cervantes K."/>
            <person name="Clermont K."/>
            <person name="Krom N."/>
            <person name="Kubenka K."/>
            <person name="Mamidi S."/>
            <person name="Mattison C."/>
            <person name="Monteros M."/>
            <person name="Pisani C."/>
            <person name="Plott C."/>
            <person name="Rajasekar S."/>
            <person name="Rhein H.S."/>
            <person name="Rohla C."/>
            <person name="Song M."/>
            <person name="Hilaire R.S."/>
            <person name="Shu S."/>
            <person name="Wells L."/>
            <person name="Wang X."/>
            <person name="Webber J."/>
            <person name="Heerema R.J."/>
            <person name="Klein P."/>
            <person name="Conner P."/>
            <person name="Grauke L."/>
            <person name="Grimwood J."/>
            <person name="Schmutz J."/>
            <person name="Randall J.J."/>
        </authorList>
    </citation>
    <scope>NUCLEOTIDE SEQUENCE</scope>
    <source>
        <tissue evidence="2">Leaf</tissue>
    </source>
</reference>
<feature type="region of interest" description="Disordered" evidence="1">
    <location>
        <begin position="134"/>
        <end position="168"/>
    </location>
</feature>
<dbReference type="Proteomes" id="UP000811246">
    <property type="component" value="Chromosome 13"/>
</dbReference>
<sequence length="168" mass="19142">MFQVQCTRHSYAAAWRGEQYRFQLVYLRGRRFKLGGKLTQFLSYKISFLEALVLRTVQDYFSCTRLASSREMIPSRKISKLTFCQQHQLAEMIYTRRGRGRGIATGSAGRVLLATLQRHPQGQPAAWTLRNEVGVDSGDSTQGPEDIRSSLLPPCSPTKENVQSKQRK</sequence>
<dbReference type="AlphaFoldDB" id="A0A922AHB3"/>
<protein>
    <submittedName>
        <fullName evidence="2">Uncharacterized protein</fullName>
    </submittedName>
</protein>
<evidence type="ECO:0000313" key="2">
    <source>
        <dbReference type="EMBL" id="KAG6681307.1"/>
    </source>
</evidence>
<accession>A0A922AHB3</accession>